<evidence type="ECO:0000256" key="10">
    <source>
        <dbReference type="ARBA" id="ARBA00023242"/>
    </source>
</evidence>
<dbReference type="Gene3D" id="3.40.50.300">
    <property type="entry name" value="P-loop containing nucleotide triphosphate hydrolases"/>
    <property type="match status" value="1"/>
</dbReference>
<dbReference type="PANTHER" id="PTHR10799">
    <property type="entry name" value="SNF2/RAD54 HELICASE FAMILY"/>
    <property type="match status" value="1"/>
</dbReference>
<keyword evidence="6" id="KW-0347">Helicase</keyword>
<comment type="caution">
    <text evidence="16">The sequence shown here is derived from an EMBL/GenBank/DDBJ whole genome shotgun (WGS) entry which is preliminary data.</text>
</comment>
<comment type="function">
    <text evidence="11">DNA helicase that possesses intrinsic ATP-dependent nucleosome-remodeling activity and is both required for DNA repair and heterochromatin organization. Promotes DNA end resection of double-strand breaks (DSBs) following DNA damage: probably acts by weakening histone DNA interactions in nucleosomes flanking DSBs.</text>
</comment>
<organism evidence="16 17">
    <name type="scientific">Hypothenemus hampei</name>
    <name type="common">Coffee berry borer</name>
    <dbReference type="NCBI Taxonomy" id="57062"/>
    <lineage>
        <taxon>Eukaryota</taxon>
        <taxon>Metazoa</taxon>
        <taxon>Ecdysozoa</taxon>
        <taxon>Arthropoda</taxon>
        <taxon>Hexapoda</taxon>
        <taxon>Insecta</taxon>
        <taxon>Pterygota</taxon>
        <taxon>Neoptera</taxon>
        <taxon>Endopterygota</taxon>
        <taxon>Coleoptera</taxon>
        <taxon>Polyphaga</taxon>
        <taxon>Cucujiformia</taxon>
        <taxon>Curculionidae</taxon>
        <taxon>Scolytinae</taxon>
        <taxon>Hypothenemus</taxon>
    </lineage>
</organism>
<evidence type="ECO:0000256" key="13">
    <source>
        <dbReference type="SAM" id="MobiDB-lite"/>
    </source>
</evidence>
<keyword evidence="10" id="KW-0539">Nucleus</keyword>
<dbReference type="InterPro" id="IPR038718">
    <property type="entry name" value="SNF2-like_sf"/>
</dbReference>
<gene>
    <name evidence="16" type="ORF">ABEB36_010446</name>
</gene>
<evidence type="ECO:0000256" key="8">
    <source>
        <dbReference type="ARBA" id="ARBA00022853"/>
    </source>
</evidence>
<dbReference type="SMART" id="SM00487">
    <property type="entry name" value="DEXDc"/>
    <property type="match status" value="1"/>
</dbReference>
<evidence type="ECO:0000259" key="15">
    <source>
        <dbReference type="PROSITE" id="PS51194"/>
    </source>
</evidence>
<evidence type="ECO:0000256" key="3">
    <source>
        <dbReference type="ARBA" id="ARBA00012551"/>
    </source>
</evidence>
<comment type="similarity">
    <text evidence="2">Belongs to the SNF2/RAD54 helicase family.</text>
</comment>
<dbReference type="Gene3D" id="3.40.50.10810">
    <property type="entry name" value="Tandem AAA-ATPase domain"/>
    <property type="match status" value="1"/>
</dbReference>
<keyword evidence="4" id="KW-0547">Nucleotide-binding</keyword>
<reference evidence="16 17" key="1">
    <citation type="submission" date="2024-05" db="EMBL/GenBank/DDBJ databases">
        <title>Genetic variation in Jamaican populations of the coffee berry borer (Hypothenemus hampei).</title>
        <authorList>
            <person name="Errbii M."/>
            <person name="Myrie A."/>
        </authorList>
    </citation>
    <scope>NUCLEOTIDE SEQUENCE [LARGE SCALE GENOMIC DNA]</scope>
    <source>
        <strain evidence="16">JA-Hopewell-2020-01-JO</strain>
        <tissue evidence="16">Whole body</tissue>
    </source>
</reference>
<sequence length="902" mass="104037">MADENSPTQALRGFRIQKKAQLSHDHQSSETFDGSQETSEIITTSTVRRRILNRFSESDSENENCNTIQPLPPPPQQQQNYVHLKTMQHSGMPGIFPTGQPRIRNKNPGVLEKEKQMKFLLEIFPNLEAMKIHDILSKHCFNTDAAAAELSKTYTRTIMGSNYSQWREEYEKNALIKRHMYGSESIKRAAIGEPSMKRKVKRRKDEYDTDESTGSHNDFKDRRVFASDDEDSDAEISDELTNDKRKVLEFFETATLIELQLMQHCSKKKAEIIIDSRPFTGWIDLVTKLQGNKNLSTDLLNSAQQVLITRNNVQHLMKRCASLAQQMERAVAAGAGVKEQPRNLSSLLKLTSYQMVGLNWLAVLHSQRVNGILADEMGLGKTVQIIAFLAYLKMTGQAQNTHLIVVPSSTLDNWRNELSRWCPELRVFMYYGNTDERRGFRFDFAKGLLADFDIILTTYTMVGNSPEERKMFRITPLYYVIFDEAHMLKNMNTQRYENLIRINAKYRILLTGTPLQNNLLELMSLLIFVMPKMFAEKTEDLKNLFQKNSKANKDDTNVPAFEREQIEQAKRIMKPFVLRRLKRDVLQDLPKKIDLVVTVAMPPVQSEHYQELVTSYKNISEDGKNQYNGMSIMSDLRKLSNHPLLMRYHYDLAQLKEIAKLLAKDPGYKDTVVDYIIEDLKWMSDFEIHTMSQQFRCLKKFILPDNLIVTSGKFLYLDKCLPELKRDGHRVLIFSQYVILLNILEIYLQIRNYRYLRLDGSTAVSSRQDLINEFTADKDIFIFLLSTRAGGLGINLTSADTVIIHDIDFNPYNDKQAEDRCHRMGQTRPVTVYRLISQGTIEEGMLAMCKEKLKLEREITTEENDNPDVKSVVKLLSSALKMDASRVTSLVSPKKKDLMVKN</sequence>
<feature type="domain" description="Helicase C-terminal" evidence="15">
    <location>
        <begin position="716"/>
        <end position="880"/>
    </location>
</feature>
<dbReference type="GO" id="GO:0006325">
    <property type="term" value="P:chromatin organization"/>
    <property type="evidence" value="ECO:0007669"/>
    <property type="project" value="UniProtKB-KW"/>
</dbReference>
<evidence type="ECO:0000313" key="17">
    <source>
        <dbReference type="Proteomes" id="UP001566132"/>
    </source>
</evidence>
<dbReference type="SMART" id="SM00490">
    <property type="entry name" value="HELICc"/>
    <property type="match status" value="1"/>
</dbReference>
<dbReference type="InterPro" id="IPR001650">
    <property type="entry name" value="Helicase_C-like"/>
</dbReference>
<dbReference type="CDD" id="cd18793">
    <property type="entry name" value="SF2_C_SNF"/>
    <property type="match status" value="1"/>
</dbReference>
<dbReference type="InterPro" id="IPR014001">
    <property type="entry name" value="Helicase_ATP-bd"/>
</dbReference>
<keyword evidence="5" id="KW-0378">Hydrolase</keyword>
<dbReference type="GO" id="GO:0003678">
    <property type="term" value="F:DNA helicase activity"/>
    <property type="evidence" value="ECO:0007669"/>
    <property type="project" value="UniProtKB-EC"/>
</dbReference>
<evidence type="ECO:0000259" key="14">
    <source>
        <dbReference type="PROSITE" id="PS51192"/>
    </source>
</evidence>
<feature type="domain" description="Helicase ATP-binding" evidence="14">
    <location>
        <begin position="362"/>
        <end position="532"/>
    </location>
</feature>
<proteinExistence type="inferred from homology"/>
<dbReference type="EMBL" id="JBDJPC010000007">
    <property type="protein sequence ID" value="KAL1494945.1"/>
    <property type="molecule type" value="Genomic_DNA"/>
</dbReference>
<evidence type="ECO:0000256" key="4">
    <source>
        <dbReference type="ARBA" id="ARBA00022741"/>
    </source>
</evidence>
<evidence type="ECO:0000256" key="2">
    <source>
        <dbReference type="ARBA" id="ARBA00007025"/>
    </source>
</evidence>
<dbReference type="PROSITE" id="PS51192">
    <property type="entry name" value="HELICASE_ATP_BIND_1"/>
    <property type="match status" value="1"/>
</dbReference>
<evidence type="ECO:0000256" key="9">
    <source>
        <dbReference type="ARBA" id="ARBA00023125"/>
    </source>
</evidence>
<dbReference type="FunFam" id="3.40.50.300:FF:001629">
    <property type="entry name" value="Probable ATP-dependent helicase PF08_0048"/>
    <property type="match status" value="1"/>
</dbReference>
<keyword evidence="9" id="KW-0238">DNA-binding</keyword>
<feature type="region of interest" description="Disordered" evidence="13">
    <location>
        <begin position="1"/>
        <end position="45"/>
    </location>
</feature>
<evidence type="ECO:0000256" key="6">
    <source>
        <dbReference type="ARBA" id="ARBA00022806"/>
    </source>
</evidence>
<evidence type="ECO:0000256" key="7">
    <source>
        <dbReference type="ARBA" id="ARBA00022840"/>
    </source>
</evidence>
<evidence type="ECO:0000256" key="5">
    <source>
        <dbReference type="ARBA" id="ARBA00022801"/>
    </source>
</evidence>
<protein>
    <recommendedName>
        <fullName evidence="12">SWI/SNF-related matrix-associated actin-dependent regulator of chromatin subfamily A containing DEAD/H box 1 homolog</fullName>
        <ecNumber evidence="3">3.6.4.12</ecNumber>
    </recommendedName>
</protein>
<dbReference type="InterPro" id="IPR049730">
    <property type="entry name" value="SNF2/RAD54-like_C"/>
</dbReference>
<dbReference type="Proteomes" id="UP001566132">
    <property type="component" value="Unassembled WGS sequence"/>
</dbReference>
<dbReference type="GO" id="GO:0005634">
    <property type="term" value="C:nucleus"/>
    <property type="evidence" value="ECO:0007669"/>
    <property type="project" value="UniProtKB-SubCell"/>
</dbReference>
<dbReference type="Pfam" id="PF00176">
    <property type="entry name" value="SNF2-rel_dom"/>
    <property type="match status" value="1"/>
</dbReference>
<evidence type="ECO:0000256" key="1">
    <source>
        <dbReference type="ARBA" id="ARBA00004123"/>
    </source>
</evidence>
<keyword evidence="17" id="KW-1185">Reference proteome</keyword>
<dbReference type="SUPFAM" id="SSF52540">
    <property type="entry name" value="P-loop containing nucleoside triphosphate hydrolases"/>
    <property type="match status" value="2"/>
</dbReference>
<name>A0ABD1EJR3_HYPHA</name>
<dbReference type="GO" id="GO:0005694">
    <property type="term" value="C:chromosome"/>
    <property type="evidence" value="ECO:0007669"/>
    <property type="project" value="UniProtKB-ARBA"/>
</dbReference>
<accession>A0ABD1EJR3</accession>
<dbReference type="GO" id="GO:0016787">
    <property type="term" value="F:hydrolase activity"/>
    <property type="evidence" value="ECO:0007669"/>
    <property type="project" value="UniProtKB-KW"/>
</dbReference>
<evidence type="ECO:0000313" key="16">
    <source>
        <dbReference type="EMBL" id="KAL1494945.1"/>
    </source>
</evidence>
<keyword evidence="7" id="KW-0067">ATP-binding</keyword>
<feature type="region of interest" description="Disordered" evidence="13">
    <location>
        <begin position="192"/>
        <end position="224"/>
    </location>
</feature>
<dbReference type="InterPro" id="IPR027417">
    <property type="entry name" value="P-loop_NTPase"/>
</dbReference>
<evidence type="ECO:0000256" key="11">
    <source>
        <dbReference type="ARBA" id="ARBA00059294"/>
    </source>
</evidence>
<dbReference type="FunFam" id="3.40.50.10810:FF:000014">
    <property type="entry name" value="SWI/SNF-related matrix-associated actin-dependent regulator of chromatin subfamily A containing DEAD/H box 1"/>
    <property type="match status" value="1"/>
</dbReference>
<dbReference type="PROSITE" id="PS51194">
    <property type="entry name" value="HELICASE_CTER"/>
    <property type="match status" value="1"/>
</dbReference>
<dbReference type="GO" id="GO:0005524">
    <property type="term" value="F:ATP binding"/>
    <property type="evidence" value="ECO:0007669"/>
    <property type="project" value="UniProtKB-KW"/>
</dbReference>
<dbReference type="Pfam" id="PF00271">
    <property type="entry name" value="Helicase_C"/>
    <property type="match status" value="1"/>
</dbReference>
<dbReference type="GO" id="GO:0003677">
    <property type="term" value="F:DNA binding"/>
    <property type="evidence" value="ECO:0007669"/>
    <property type="project" value="UniProtKB-KW"/>
</dbReference>
<dbReference type="EC" id="3.6.4.12" evidence="3"/>
<dbReference type="AlphaFoldDB" id="A0ABD1EJR3"/>
<comment type="subcellular location">
    <subcellularLocation>
        <location evidence="1">Nucleus</location>
    </subcellularLocation>
</comment>
<evidence type="ECO:0000256" key="12">
    <source>
        <dbReference type="ARBA" id="ARBA00069890"/>
    </source>
</evidence>
<dbReference type="InterPro" id="IPR000330">
    <property type="entry name" value="SNF2_N"/>
</dbReference>
<keyword evidence="8" id="KW-0156">Chromatin regulator</keyword>